<dbReference type="PANTHER" id="PTHR43441">
    <property type="entry name" value="RIBOSOMAL-PROTEIN-SERINE ACETYLTRANSFERASE"/>
    <property type="match status" value="1"/>
</dbReference>
<keyword evidence="2" id="KW-0808">Transferase</keyword>
<dbReference type="SUPFAM" id="SSF55729">
    <property type="entry name" value="Acyl-CoA N-acyltransferases (Nat)"/>
    <property type="match status" value="1"/>
</dbReference>
<dbReference type="GO" id="GO:1990189">
    <property type="term" value="F:protein N-terminal-serine acetyltransferase activity"/>
    <property type="evidence" value="ECO:0007669"/>
    <property type="project" value="TreeGrafter"/>
</dbReference>
<dbReference type="InterPro" id="IPR051908">
    <property type="entry name" value="Ribosomal_N-acetyltransferase"/>
</dbReference>
<dbReference type="PROSITE" id="PS51186">
    <property type="entry name" value="GNAT"/>
    <property type="match status" value="1"/>
</dbReference>
<protein>
    <submittedName>
        <fullName evidence="2">GNAT family N-acetyltransferase</fullName>
    </submittedName>
</protein>
<evidence type="ECO:0000313" key="3">
    <source>
        <dbReference type="Proteomes" id="UP000252004"/>
    </source>
</evidence>
<accession>A0A344U0K4</accession>
<organism evidence="2 3">
    <name type="scientific">Streptomyces globosus</name>
    <dbReference type="NCBI Taxonomy" id="68209"/>
    <lineage>
        <taxon>Bacteria</taxon>
        <taxon>Bacillati</taxon>
        <taxon>Actinomycetota</taxon>
        <taxon>Actinomycetes</taxon>
        <taxon>Kitasatosporales</taxon>
        <taxon>Streptomycetaceae</taxon>
        <taxon>Streptomyces</taxon>
    </lineage>
</organism>
<dbReference type="InterPro" id="IPR000182">
    <property type="entry name" value="GNAT_dom"/>
</dbReference>
<keyword evidence="3" id="KW-1185">Reference proteome</keyword>
<dbReference type="Proteomes" id="UP000252004">
    <property type="component" value="Chromosome"/>
</dbReference>
<dbReference type="KEGG" id="sgz:C0216_14025"/>
<dbReference type="Gene3D" id="3.40.630.30">
    <property type="match status" value="1"/>
</dbReference>
<evidence type="ECO:0000259" key="1">
    <source>
        <dbReference type="PROSITE" id="PS51186"/>
    </source>
</evidence>
<sequence length="203" mass="21965">MHPIPPVLPAGAMGAAGQPEFPLRAGFLLRPWHETGADAEALAESCRDPGIRHWNRPEDLTPATAREKIVQWGRRWRAEDAAVWAIAPPRGERPVGLVGLGDVDLAGGSAEFVYWLLPEGRGHGVMAAAVARVSRWALDELGLHRLRITHSVRNEASCRVALQAGFPLEGTMRSALLHADGWHDEHLHARIHGDPQTGGSPAA</sequence>
<dbReference type="EMBL" id="CP030862">
    <property type="protein sequence ID" value="AXE24425.1"/>
    <property type="molecule type" value="Genomic_DNA"/>
</dbReference>
<dbReference type="GO" id="GO:0005737">
    <property type="term" value="C:cytoplasm"/>
    <property type="evidence" value="ECO:0007669"/>
    <property type="project" value="TreeGrafter"/>
</dbReference>
<dbReference type="Pfam" id="PF13302">
    <property type="entry name" value="Acetyltransf_3"/>
    <property type="match status" value="1"/>
</dbReference>
<proteinExistence type="predicted"/>
<dbReference type="OrthoDB" id="2061990at2"/>
<dbReference type="InterPro" id="IPR016181">
    <property type="entry name" value="Acyl_CoA_acyltransferase"/>
</dbReference>
<dbReference type="AlphaFoldDB" id="A0A344U0K4"/>
<reference evidence="2 3" key="1">
    <citation type="submission" date="2018-01" db="EMBL/GenBank/DDBJ databases">
        <title>Draft genome Sequence of streptomyces globosus LZH-48.</title>
        <authorList>
            <person name="Ran K."/>
            <person name="Li Z."/>
            <person name="Wei S."/>
            <person name="Dong R."/>
        </authorList>
    </citation>
    <scope>NUCLEOTIDE SEQUENCE [LARGE SCALE GENOMIC DNA]</scope>
    <source>
        <strain evidence="2 3">LZH-48</strain>
    </source>
</reference>
<dbReference type="RefSeq" id="WP_114055608.1">
    <property type="nucleotide sequence ID" value="NZ_CP030862.1"/>
</dbReference>
<dbReference type="GO" id="GO:0008999">
    <property type="term" value="F:protein-N-terminal-alanine acetyltransferase activity"/>
    <property type="evidence" value="ECO:0007669"/>
    <property type="project" value="TreeGrafter"/>
</dbReference>
<name>A0A344U0K4_9ACTN</name>
<gene>
    <name evidence="2" type="ORF">C0216_14025</name>
</gene>
<evidence type="ECO:0000313" key="2">
    <source>
        <dbReference type="EMBL" id="AXE24425.1"/>
    </source>
</evidence>
<dbReference type="PANTHER" id="PTHR43441:SF10">
    <property type="entry name" value="ACETYLTRANSFERASE"/>
    <property type="match status" value="1"/>
</dbReference>
<feature type="domain" description="N-acetyltransferase" evidence="1">
    <location>
        <begin position="27"/>
        <end position="194"/>
    </location>
</feature>